<dbReference type="AlphaFoldDB" id="A0AA51R4N7"/>
<dbReference type="Proteomes" id="UP001223336">
    <property type="component" value="Unassembled WGS sequence"/>
</dbReference>
<feature type="domain" description="TIR" evidence="1">
    <location>
        <begin position="13"/>
        <end position="149"/>
    </location>
</feature>
<dbReference type="SMART" id="SM00255">
    <property type="entry name" value="TIR"/>
    <property type="match status" value="1"/>
</dbReference>
<organism evidence="3">
    <name type="scientific">Thiothrix subterranea</name>
    <dbReference type="NCBI Taxonomy" id="2735563"/>
    <lineage>
        <taxon>Bacteria</taxon>
        <taxon>Pseudomonadati</taxon>
        <taxon>Pseudomonadota</taxon>
        <taxon>Gammaproteobacteria</taxon>
        <taxon>Thiotrichales</taxon>
        <taxon>Thiotrichaceae</taxon>
        <taxon>Thiothrix</taxon>
    </lineage>
</organism>
<name>A0AA51R4N7_9GAMM</name>
<dbReference type="EMBL" id="CP133217">
    <property type="protein sequence ID" value="WML86856.1"/>
    <property type="molecule type" value="Genomic_DNA"/>
</dbReference>
<proteinExistence type="predicted"/>
<evidence type="ECO:0000313" key="2">
    <source>
        <dbReference type="EMBL" id="MDQ5770466.1"/>
    </source>
</evidence>
<dbReference type="InterPro" id="IPR000157">
    <property type="entry name" value="TIR_dom"/>
</dbReference>
<evidence type="ECO:0000313" key="4">
    <source>
        <dbReference type="Proteomes" id="UP001223336"/>
    </source>
</evidence>
<accession>A0AA51R4N7</accession>
<dbReference type="Proteomes" id="UP001229862">
    <property type="component" value="Chromosome"/>
</dbReference>
<dbReference type="Gene3D" id="3.40.50.10140">
    <property type="entry name" value="Toll/interleukin-1 receptor homology (TIR) domain"/>
    <property type="match status" value="1"/>
</dbReference>
<evidence type="ECO:0000259" key="1">
    <source>
        <dbReference type="PROSITE" id="PS50104"/>
    </source>
</evidence>
<evidence type="ECO:0000313" key="3">
    <source>
        <dbReference type="EMBL" id="WML86856.1"/>
    </source>
</evidence>
<gene>
    <name evidence="2" type="ORF">RCC75_18200</name>
    <name evidence="3" type="ORF">RCG00_21565</name>
</gene>
<dbReference type="RefSeq" id="WP_202718331.1">
    <property type="nucleotide sequence ID" value="NZ_CP053482.1"/>
</dbReference>
<keyword evidence="3" id="KW-0675">Receptor</keyword>
<sequence>MMSNDLESQLVDQPIKAFVSYSQKDEKYLTEFSAHMRPLLRLKQVVVWDDRAIDVGDEWEECIYRELDEADIVICLVSSDFIASDFCYEKELDRALDAHRKGQKVVVPVLLRSCFWKELPLSKLGWTPRQWITSHENRDEAWTEVVTKLRKIILDIKK</sequence>
<dbReference type="Pfam" id="PF13676">
    <property type="entry name" value="TIR_2"/>
    <property type="match status" value="1"/>
</dbReference>
<dbReference type="GO" id="GO:0007165">
    <property type="term" value="P:signal transduction"/>
    <property type="evidence" value="ECO:0007669"/>
    <property type="project" value="InterPro"/>
</dbReference>
<dbReference type="InterPro" id="IPR035897">
    <property type="entry name" value="Toll_tir_struct_dom_sf"/>
</dbReference>
<reference evidence="3 4" key="1">
    <citation type="submission" date="2023-08" db="EMBL/GenBank/DDBJ databases">
        <title>New molecular markers tilS and rpoB for phylogenetic and monitoring studies of the genus Thiothrix biodiversity.</title>
        <authorList>
            <person name="Ravin N.V."/>
            <person name="Smolyakov D."/>
            <person name="Markov N.D."/>
            <person name="Beletsky A.V."/>
            <person name="Mardanov A.V."/>
            <person name="Rudenko T.S."/>
            <person name="Grabovich M.Y."/>
        </authorList>
    </citation>
    <scope>NUCLEOTIDE SEQUENCE</scope>
    <source>
        <strain evidence="3">DNT52</strain>
        <strain evidence="2 4">H33</strain>
    </source>
</reference>
<dbReference type="PROSITE" id="PS50104">
    <property type="entry name" value="TIR"/>
    <property type="match status" value="1"/>
</dbReference>
<dbReference type="EMBL" id="JAVFKN010000031">
    <property type="protein sequence ID" value="MDQ5770466.1"/>
    <property type="molecule type" value="Genomic_DNA"/>
</dbReference>
<dbReference type="SUPFAM" id="SSF52200">
    <property type="entry name" value="Toll/Interleukin receptor TIR domain"/>
    <property type="match status" value="1"/>
</dbReference>
<keyword evidence="4" id="KW-1185">Reference proteome</keyword>
<protein>
    <submittedName>
        <fullName evidence="3">Toll/interleukin-1 receptor domain-containing protein</fullName>
    </submittedName>
</protein>